<keyword evidence="3" id="KW-1185">Reference proteome</keyword>
<evidence type="ECO:0000313" key="3">
    <source>
        <dbReference type="Proteomes" id="UP000005566"/>
    </source>
</evidence>
<dbReference type="EMBL" id="AHKF01000014">
    <property type="protein sequence ID" value="EIA09586.1"/>
    <property type="molecule type" value="Genomic_DNA"/>
</dbReference>
<reference evidence="2 3" key="1">
    <citation type="journal article" date="2014" name="Acta Crystallogr. D">
        <title>Structure-based characterization and antifreeze properties of a hyperactive ice-binding protein from the Antarctic bacterium Flavobacterium frigoris PS1.</title>
        <authorList>
            <person name="Do H."/>
            <person name="Kim S.J."/>
            <person name="Kim H.J."/>
            <person name="Lee J.H."/>
        </authorList>
    </citation>
    <scope>NUCLEOTIDE SEQUENCE [LARGE SCALE GENOMIC DNA]</scope>
    <source>
        <strain evidence="2 3">PS1</strain>
    </source>
</reference>
<comment type="caution">
    <text evidence="2">The sequence shown here is derived from an EMBL/GenBank/DDBJ whole genome shotgun (WGS) entry which is preliminary data.</text>
</comment>
<dbReference type="InterPro" id="IPR009061">
    <property type="entry name" value="DNA-bd_dom_put_sf"/>
</dbReference>
<protein>
    <recommendedName>
        <fullName evidence="1">Helix-turn-helix domain-containing protein</fullName>
    </recommendedName>
</protein>
<dbReference type="AlphaFoldDB" id="H7FPA6"/>
<organism evidence="2 3">
    <name type="scientific">Flavobacterium frigoris (strain PS1)</name>
    <dbReference type="NCBI Taxonomy" id="1086011"/>
    <lineage>
        <taxon>Bacteria</taxon>
        <taxon>Pseudomonadati</taxon>
        <taxon>Bacteroidota</taxon>
        <taxon>Flavobacteriia</taxon>
        <taxon>Flavobacteriales</taxon>
        <taxon>Flavobacteriaceae</taxon>
        <taxon>Flavobacterium</taxon>
    </lineage>
</organism>
<dbReference type="PATRIC" id="fig|1086011.3.peg.983"/>
<dbReference type="InterPro" id="IPR041657">
    <property type="entry name" value="HTH_17"/>
</dbReference>
<dbReference type="Proteomes" id="UP000005566">
    <property type="component" value="Unassembled WGS sequence"/>
</dbReference>
<name>H7FPA6_FLAFP</name>
<dbReference type="Pfam" id="PF12728">
    <property type="entry name" value="HTH_17"/>
    <property type="match status" value="1"/>
</dbReference>
<proteinExistence type="predicted"/>
<dbReference type="STRING" id="1086011.HJ01_01004"/>
<gene>
    <name evidence="2" type="ORF">HJ01_01004</name>
</gene>
<feature type="domain" description="Helix-turn-helix" evidence="1">
    <location>
        <begin position="54"/>
        <end position="100"/>
    </location>
</feature>
<dbReference type="eggNOG" id="ENOG50330YJ">
    <property type="taxonomic scope" value="Bacteria"/>
</dbReference>
<evidence type="ECO:0000259" key="1">
    <source>
        <dbReference type="Pfam" id="PF12728"/>
    </source>
</evidence>
<sequence>MNFAEVLTKKYFDMQTIQFIQTSPEQLENKISNRVEIQLQEFLKHFTPTQPKEYLSRQDVSKMFGVDISTVHNWCKSKRLNPLGIGSRVYFLRSEVEASLKPLNV</sequence>
<evidence type="ECO:0000313" key="2">
    <source>
        <dbReference type="EMBL" id="EIA09586.1"/>
    </source>
</evidence>
<dbReference type="SUPFAM" id="SSF46955">
    <property type="entry name" value="Putative DNA-binding domain"/>
    <property type="match status" value="1"/>
</dbReference>
<accession>H7FPA6</accession>